<keyword evidence="7" id="KW-1185">Reference proteome</keyword>
<reference evidence="6" key="1">
    <citation type="journal article" date="2019" name="Environ. Microbiol.">
        <title>Fungal ecological strategies reflected in gene transcription - a case study of two litter decomposers.</title>
        <authorList>
            <person name="Barbi F."/>
            <person name="Kohler A."/>
            <person name="Barry K."/>
            <person name="Baskaran P."/>
            <person name="Daum C."/>
            <person name="Fauchery L."/>
            <person name="Ihrmark K."/>
            <person name="Kuo A."/>
            <person name="LaButti K."/>
            <person name="Lipzen A."/>
            <person name="Morin E."/>
            <person name="Grigoriev I.V."/>
            <person name="Henrissat B."/>
            <person name="Lindahl B."/>
            <person name="Martin F."/>
        </authorList>
    </citation>
    <scope>NUCLEOTIDE SEQUENCE</scope>
    <source>
        <strain evidence="6">JB14</strain>
    </source>
</reference>
<dbReference type="Proteomes" id="UP000799118">
    <property type="component" value="Unassembled WGS sequence"/>
</dbReference>
<organism evidence="6 7">
    <name type="scientific">Gymnopus androsaceus JB14</name>
    <dbReference type="NCBI Taxonomy" id="1447944"/>
    <lineage>
        <taxon>Eukaryota</taxon>
        <taxon>Fungi</taxon>
        <taxon>Dikarya</taxon>
        <taxon>Basidiomycota</taxon>
        <taxon>Agaricomycotina</taxon>
        <taxon>Agaricomycetes</taxon>
        <taxon>Agaricomycetidae</taxon>
        <taxon>Agaricales</taxon>
        <taxon>Marasmiineae</taxon>
        <taxon>Omphalotaceae</taxon>
        <taxon>Gymnopus</taxon>
    </lineage>
</organism>
<feature type="zinc finger region" description="C3H1-type" evidence="4">
    <location>
        <begin position="63"/>
        <end position="90"/>
    </location>
</feature>
<evidence type="ECO:0000259" key="5">
    <source>
        <dbReference type="PROSITE" id="PS50103"/>
    </source>
</evidence>
<dbReference type="AlphaFoldDB" id="A0A6A4GAS7"/>
<evidence type="ECO:0000313" key="7">
    <source>
        <dbReference type="Proteomes" id="UP000799118"/>
    </source>
</evidence>
<name>A0A6A4GAS7_9AGAR</name>
<dbReference type="SUPFAM" id="SSF90229">
    <property type="entry name" value="CCCH zinc finger"/>
    <property type="match status" value="1"/>
</dbReference>
<dbReference type="Gene3D" id="3.30.1370.210">
    <property type="match status" value="1"/>
</dbReference>
<keyword evidence="3 4" id="KW-0862">Zinc</keyword>
<evidence type="ECO:0000313" key="6">
    <source>
        <dbReference type="EMBL" id="KAE9382591.1"/>
    </source>
</evidence>
<dbReference type="InterPro" id="IPR036855">
    <property type="entry name" value="Znf_CCCH_sf"/>
</dbReference>
<dbReference type="GO" id="GO:0008270">
    <property type="term" value="F:zinc ion binding"/>
    <property type="evidence" value="ECO:0007669"/>
    <property type="project" value="UniProtKB-KW"/>
</dbReference>
<keyword evidence="2 4" id="KW-0863">Zinc-finger</keyword>
<evidence type="ECO:0000256" key="4">
    <source>
        <dbReference type="PROSITE-ProRule" id="PRU00723"/>
    </source>
</evidence>
<sequence>MFWLDTINSISSGMDLDLKRWGCETDASAWLVDNTSELSASSFESDLSITTFASKPSIKHPPPRSSEICWQWLRGACEQGYNCYYIHRDLEYDQSLTDLRPAGPLAYYATTIHDHIRIKLGASFSVQEIVTGFNVLPLPYRDGQVRAWAHFSSPSAAKAACQLLHP</sequence>
<dbReference type="EMBL" id="ML771284">
    <property type="protein sequence ID" value="KAE9382591.1"/>
    <property type="molecule type" value="Genomic_DNA"/>
</dbReference>
<evidence type="ECO:0000256" key="1">
    <source>
        <dbReference type="ARBA" id="ARBA00022723"/>
    </source>
</evidence>
<gene>
    <name evidence="6" type="ORF">BT96DRAFT_952069</name>
</gene>
<dbReference type="OrthoDB" id="10009520at2759"/>
<feature type="domain" description="C3H1-type" evidence="5">
    <location>
        <begin position="63"/>
        <end position="90"/>
    </location>
</feature>
<evidence type="ECO:0000256" key="2">
    <source>
        <dbReference type="ARBA" id="ARBA00022771"/>
    </source>
</evidence>
<keyword evidence="1 4" id="KW-0479">Metal-binding</keyword>
<proteinExistence type="predicted"/>
<evidence type="ECO:0000256" key="3">
    <source>
        <dbReference type="ARBA" id="ARBA00022833"/>
    </source>
</evidence>
<dbReference type="InterPro" id="IPR000571">
    <property type="entry name" value="Znf_CCCH"/>
</dbReference>
<dbReference type="PROSITE" id="PS50103">
    <property type="entry name" value="ZF_C3H1"/>
    <property type="match status" value="1"/>
</dbReference>
<protein>
    <recommendedName>
        <fullName evidence="5">C3H1-type domain-containing protein</fullName>
    </recommendedName>
</protein>
<accession>A0A6A4GAS7</accession>